<name>A0A7I9YAB6_MYCAL</name>
<evidence type="ECO:0000313" key="2">
    <source>
        <dbReference type="Proteomes" id="UP000465305"/>
    </source>
</evidence>
<protein>
    <submittedName>
        <fullName evidence="1">Uncharacterized protein</fullName>
    </submittedName>
</protein>
<gene>
    <name evidence="1" type="ORF">MALGJ_22460</name>
</gene>
<evidence type="ECO:0000313" key="1">
    <source>
        <dbReference type="EMBL" id="GFG85570.1"/>
    </source>
</evidence>
<organism evidence="1 2">
    <name type="scientific">Mycolicibacter algericus</name>
    <name type="common">Mycobacterium algericum</name>
    <dbReference type="NCBI Taxonomy" id="1288388"/>
    <lineage>
        <taxon>Bacteria</taxon>
        <taxon>Bacillati</taxon>
        <taxon>Actinomycetota</taxon>
        <taxon>Actinomycetes</taxon>
        <taxon>Mycobacteriales</taxon>
        <taxon>Mycobacteriaceae</taxon>
        <taxon>Mycolicibacter</taxon>
    </lineage>
</organism>
<comment type="caution">
    <text evidence="1">The sequence shown here is derived from an EMBL/GenBank/DDBJ whole genome shotgun (WGS) entry which is preliminary data.</text>
</comment>
<sequence>MHGLLDDEAAEILALFDEWGETDRSHRKLAHRGSYLHRVWVSPSSVRRVLFLADKHFRPLPKPGHSKRKLFESPWVWWQCR</sequence>
<dbReference type="Proteomes" id="UP000465305">
    <property type="component" value="Unassembled WGS sequence"/>
</dbReference>
<dbReference type="EMBL" id="BLKY01000001">
    <property type="protein sequence ID" value="GFG85570.1"/>
    <property type="molecule type" value="Genomic_DNA"/>
</dbReference>
<reference evidence="1 2" key="1">
    <citation type="journal article" date="2019" name="Emerg. Microbes Infect.">
        <title>Comprehensive subspecies identification of 175 nontuberculous mycobacteria species based on 7547 genomic profiles.</title>
        <authorList>
            <person name="Matsumoto Y."/>
            <person name="Kinjo T."/>
            <person name="Motooka D."/>
            <person name="Nabeya D."/>
            <person name="Jung N."/>
            <person name="Uechi K."/>
            <person name="Horii T."/>
            <person name="Iida T."/>
            <person name="Fujita J."/>
            <person name="Nakamura S."/>
        </authorList>
    </citation>
    <scope>NUCLEOTIDE SEQUENCE [LARGE SCALE GENOMIC DNA]</scope>
    <source>
        <strain evidence="1 2">JCM 30723</strain>
    </source>
</reference>
<dbReference type="AlphaFoldDB" id="A0A7I9YAB6"/>
<accession>A0A7I9YAB6</accession>
<proteinExistence type="predicted"/>